<comment type="subunit">
    <text evidence="8">Homodimer and homotetramer. Predominantly homodimeric.</text>
</comment>
<dbReference type="InterPro" id="IPR028601">
    <property type="entry name" value="NUBP1/Nbp35"/>
</dbReference>
<keyword evidence="7 8" id="KW-0411">Iron-sulfur</keyword>
<evidence type="ECO:0000256" key="9">
    <source>
        <dbReference type="SAM" id="MobiDB-lite"/>
    </source>
</evidence>
<evidence type="ECO:0000313" key="10">
    <source>
        <dbReference type="EMBL" id="CAD8449026.1"/>
    </source>
</evidence>
<feature type="binding site" evidence="8">
    <location>
        <begin position="71"/>
        <end position="78"/>
    </location>
    <ligand>
        <name>ATP</name>
        <dbReference type="ChEBI" id="CHEBI:30616"/>
    </ligand>
</feature>
<evidence type="ECO:0000256" key="4">
    <source>
        <dbReference type="ARBA" id="ARBA00022741"/>
    </source>
</evidence>
<dbReference type="EMBL" id="HBEN01013098">
    <property type="protein sequence ID" value="CAD8449026.1"/>
    <property type="molecule type" value="Transcribed_RNA"/>
</dbReference>
<accession>A0A7S0DD87</accession>
<reference evidence="10" key="1">
    <citation type="submission" date="2021-01" db="EMBL/GenBank/DDBJ databases">
        <authorList>
            <person name="Corre E."/>
            <person name="Pelletier E."/>
            <person name="Niang G."/>
            <person name="Scheremetjew M."/>
            <person name="Finn R."/>
            <person name="Kale V."/>
            <person name="Holt S."/>
            <person name="Cochrane G."/>
            <person name="Meng A."/>
            <person name="Brown T."/>
            <person name="Cohen L."/>
        </authorList>
    </citation>
    <scope>NUCLEOTIDE SEQUENCE</scope>
    <source>
        <strain evidence="10">CCAC1681</strain>
    </source>
</reference>
<dbReference type="InterPro" id="IPR027417">
    <property type="entry name" value="P-loop_NTPase"/>
</dbReference>
<feature type="binding site" evidence="8">
    <location>
        <position position="41"/>
    </location>
    <ligand>
        <name>[4Fe-4S] cluster</name>
        <dbReference type="ChEBI" id="CHEBI:49883"/>
        <label>1</label>
    </ligand>
</feature>
<dbReference type="InterPro" id="IPR000808">
    <property type="entry name" value="Mrp-like_CS"/>
</dbReference>
<comment type="subcellular location">
    <subcellularLocation>
        <location evidence="8">Cytoplasm</location>
    </subcellularLocation>
</comment>
<dbReference type="PANTHER" id="PTHR23264">
    <property type="entry name" value="NUCLEOTIDE-BINDING PROTEIN NBP35 YEAST -RELATED"/>
    <property type="match status" value="1"/>
</dbReference>
<dbReference type="GO" id="GO:0051539">
    <property type="term" value="F:4 iron, 4 sulfur cluster binding"/>
    <property type="evidence" value="ECO:0007669"/>
    <property type="project" value="UniProtKB-UniRule"/>
</dbReference>
<evidence type="ECO:0000256" key="6">
    <source>
        <dbReference type="ARBA" id="ARBA00023004"/>
    </source>
</evidence>
<dbReference type="Pfam" id="PF10609">
    <property type="entry name" value="ParA"/>
    <property type="match status" value="1"/>
</dbReference>
<dbReference type="GO" id="GO:0005524">
    <property type="term" value="F:ATP binding"/>
    <property type="evidence" value="ECO:0007669"/>
    <property type="project" value="UniProtKB-KW"/>
</dbReference>
<feature type="region of interest" description="Disordered" evidence="9">
    <location>
        <begin position="253"/>
        <end position="278"/>
    </location>
</feature>
<feature type="region of interest" description="Disordered" evidence="9">
    <location>
        <begin position="1"/>
        <end position="20"/>
    </location>
</feature>
<protein>
    <recommendedName>
        <fullName evidence="8">Cytosolic Fe-S cluster assembly factor NBP35</fullName>
    </recommendedName>
</protein>
<sequence length="376" mass="39296">MTTNGTAPDVPADANESCPGTNAEAAGRAAACAGCPNQQACATAPKGVDPDVVAVAERLRDVKHKILVLSGKGGVGKSTFASQLAYGLAAHSETDVGLLDIDICGPSAPIMFHQQGADVHKSNSGWQPVYVTENLAVMSIGFLLPNPDDAVVWRGPRKNGLIKQFLKDTEWGALDFLVVDAPPGTSDEHLSIVQYLKHAGITGALIITTPQEVAMADVRKELSFCKKVNVPVIGVVENMSGFAAPVYRASAGGGTPRFATGNTTDTSKENDERTDSSESLTQKIRAVIEAHCFETGADPNTAFLETDVFAPTRGGAEKMCADFSVPFLGRVPLDPAIAAAAERGASLFDEDSFEKGAAFAAVRAVVNRVRAAVGEA</sequence>
<comment type="similarity">
    <text evidence="8">Belongs to the Mrp/NBP35 ATP-binding proteins family. NUBP1/NBP35 subfamily.</text>
</comment>
<dbReference type="CDD" id="cd02037">
    <property type="entry name" value="Mrp_NBP35"/>
    <property type="match status" value="1"/>
</dbReference>
<evidence type="ECO:0000256" key="1">
    <source>
        <dbReference type="ARBA" id="ARBA00022485"/>
    </source>
</evidence>
<dbReference type="PROSITE" id="PS01215">
    <property type="entry name" value="MRP"/>
    <property type="match status" value="1"/>
</dbReference>
<name>A0A7S0DD87_MICPS</name>
<dbReference type="GO" id="GO:0140663">
    <property type="term" value="F:ATP-dependent FeS chaperone activity"/>
    <property type="evidence" value="ECO:0007669"/>
    <property type="project" value="InterPro"/>
</dbReference>
<dbReference type="SUPFAM" id="SSF52540">
    <property type="entry name" value="P-loop containing nucleoside triphosphate hydrolases"/>
    <property type="match status" value="1"/>
</dbReference>
<keyword evidence="4 8" id="KW-0547">Nucleotide-binding</keyword>
<proteinExistence type="inferred from homology"/>
<dbReference type="PANTHER" id="PTHR23264:SF19">
    <property type="entry name" value="CYTOSOLIC FE-S CLUSTER ASSEMBLY FACTOR NUBP2"/>
    <property type="match status" value="1"/>
</dbReference>
<feature type="binding site" evidence="8">
    <location>
        <position position="18"/>
    </location>
    <ligand>
        <name>[4Fe-4S] cluster</name>
        <dbReference type="ChEBI" id="CHEBI:49883"/>
        <label>1</label>
    </ligand>
</feature>
<feature type="compositionally biased region" description="Basic and acidic residues" evidence="9">
    <location>
        <begin position="266"/>
        <end position="276"/>
    </location>
</feature>
<keyword evidence="3 8" id="KW-0479">Metal-binding</keyword>
<comment type="cofactor">
    <cofactor evidence="8">
        <name>[4Fe-4S] cluster</name>
        <dbReference type="ChEBI" id="CHEBI:49883"/>
    </cofactor>
    <text evidence="8">Binds 3 [4Fe-4S] clusters per homodimer. Contains two stable clusters in the N-termini and one labile, bridging cluster between subunits of the homodimer.</text>
</comment>
<dbReference type="HAMAP" id="MF_02040">
    <property type="entry name" value="Mrp_NBP35"/>
    <property type="match status" value="1"/>
</dbReference>
<feature type="binding site" evidence="8">
    <location>
        <position position="35"/>
    </location>
    <ligand>
        <name>[4Fe-4S] cluster</name>
        <dbReference type="ChEBI" id="CHEBI:49883"/>
        <label>1</label>
    </ligand>
</feature>
<keyword evidence="5 8" id="KW-0067">ATP-binding</keyword>
<comment type="function">
    <text evidence="8">Component of the cytosolic iron-sulfur (Fe-S) protein assembly (CIA) machinery. Required for maturation of extramitochondrial Fe-S proteins. Functions as Fe-S scaffold, mediating the de novo assembly of an Fe-S cluster and its transfer to target apoproteins. Essential for embryo development.</text>
</comment>
<evidence type="ECO:0000256" key="7">
    <source>
        <dbReference type="ARBA" id="ARBA00023014"/>
    </source>
</evidence>
<keyword evidence="2 8" id="KW-0963">Cytoplasm</keyword>
<dbReference type="InterPro" id="IPR033756">
    <property type="entry name" value="YlxH/NBP35"/>
</dbReference>
<dbReference type="GO" id="GO:0046872">
    <property type="term" value="F:metal ion binding"/>
    <property type="evidence" value="ECO:0007669"/>
    <property type="project" value="UniProtKB-KW"/>
</dbReference>
<evidence type="ECO:0000256" key="2">
    <source>
        <dbReference type="ARBA" id="ARBA00022490"/>
    </source>
</evidence>
<dbReference type="Gene3D" id="3.40.50.300">
    <property type="entry name" value="P-loop containing nucleotide triphosphate hydrolases"/>
    <property type="match status" value="1"/>
</dbReference>
<dbReference type="HAMAP" id="MF_03038">
    <property type="entry name" value="NUBP1"/>
    <property type="match status" value="1"/>
</dbReference>
<evidence type="ECO:0000256" key="5">
    <source>
        <dbReference type="ARBA" id="ARBA00022840"/>
    </source>
</evidence>
<dbReference type="GO" id="GO:0016226">
    <property type="term" value="P:iron-sulfur cluster assembly"/>
    <property type="evidence" value="ECO:0007669"/>
    <property type="project" value="UniProtKB-UniRule"/>
</dbReference>
<dbReference type="InterPro" id="IPR019591">
    <property type="entry name" value="Mrp/NBP35_ATP-bd"/>
</dbReference>
<keyword evidence="1 8" id="KW-0004">4Fe-4S</keyword>
<dbReference type="GO" id="GO:0005829">
    <property type="term" value="C:cytosol"/>
    <property type="evidence" value="ECO:0007669"/>
    <property type="project" value="TreeGrafter"/>
</dbReference>
<evidence type="ECO:0000256" key="8">
    <source>
        <dbReference type="HAMAP-Rule" id="MF_03038"/>
    </source>
</evidence>
<feature type="binding site" evidence="8">
    <location>
        <position position="32"/>
    </location>
    <ligand>
        <name>[4Fe-4S] cluster</name>
        <dbReference type="ChEBI" id="CHEBI:49883"/>
        <label>1</label>
    </ligand>
</feature>
<evidence type="ECO:0000256" key="3">
    <source>
        <dbReference type="ARBA" id="ARBA00022723"/>
    </source>
</evidence>
<dbReference type="AlphaFoldDB" id="A0A7S0DD87"/>
<comment type="miscellaneous">
    <text evidence="8">Although plant and algal NBP35 proteins lack the characteristic CXXC motif in the C-terminus, thought to be required for Fe-S cluster binding, they can bind a [4Fe-4S] cluster in the C-terminus. Also, in this linage, no CFD1 partner protein homolog as found in other eukaryotes can be found.</text>
</comment>
<organism evidence="10">
    <name type="scientific">Micromonas pusilla</name>
    <name type="common">Picoplanktonic green alga</name>
    <name type="synonym">Chromulina pusilla</name>
    <dbReference type="NCBI Taxonomy" id="38833"/>
    <lineage>
        <taxon>Eukaryota</taxon>
        <taxon>Viridiplantae</taxon>
        <taxon>Chlorophyta</taxon>
        <taxon>Mamiellophyceae</taxon>
        <taxon>Mamiellales</taxon>
        <taxon>Mamiellaceae</taxon>
        <taxon>Micromonas</taxon>
    </lineage>
</organism>
<gene>
    <name evidence="8" type="primary">NBP35</name>
    <name evidence="10" type="ORF">MSP1401_LOCUS10920</name>
</gene>
<keyword evidence="6 8" id="KW-0408">Iron</keyword>